<protein>
    <recommendedName>
        <fullName evidence="4">Transmembrane protein (PGPGW)</fullName>
    </recommendedName>
</protein>
<dbReference type="AlphaFoldDB" id="A0A934TK74"/>
<name>A0A934TK74_9RHOB</name>
<comment type="caution">
    <text evidence="2">The sequence shown here is derived from an EMBL/GenBank/DDBJ whole genome shotgun (WGS) entry which is preliminary data.</text>
</comment>
<dbReference type="RefSeq" id="WP_201156334.1">
    <property type="nucleotide sequence ID" value="NZ_NHSD01000136.1"/>
</dbReference>
<evidence type="ECO:0000256" key="1">
    <source>
        <dbReference type="SAM" id="Phobius"/>
    </source>
</evidence>
<keyword evidence="1" id="KW-0812">Transmembrane</keyword>
<accession>A0A934TK74</accession>
<keyword evidence="1" id="KW-1133">Transmembrane helix</keyword>
<gene>
    <name evidence="2" type="ORF">CCR87_04225</name>
</gene>
<dbReference type="EMBL" id="NHSD01000136">
    <property type="protein sequence ID" value="MBK5926568.1"/>
    <property type="molecule type" value="Genomic_DNA"/>
</dbReference>
<keyword evidence="1" id="KW-0472">Membrane</keyword>
<dbReference type="Proteomes" id="UP000706333">
    <property type="component" value="Unassembled WGS sequence"/>
</dbReference>
<reference evidence="2" key="1">
    <citation type="submission" date="2017-05" db="EMBL/GenBank/DDBJ databases">
        <authorList>
            <person name="Imhoff J.F."/>
            <person name="Rahn T."/>
            <person name="Kuenzel S."/>
            <person name="Neulinger S.C."/>
        </authorList>
    </citation>
    <scope>NUCLEOTIDE SEQUENCE</scope>
    <source>
        <strain evidence="2">LMG 28126</strain>
    </source>
</reference>
<evidence type="ECO:0008006" key="4">
    <source>
        <dbReference type="Google" id="ProtNLM"/>
    </source>
</evidence>
<keyword evidence="3" id="KW-1185">Reference proteome</keyword>
<evidence type="ECO:0000313" key="2">
    <source>
        <dbReference type="EMBL" id="MBK5926568.1"/>
    </source>
</evidence>
<feature type="transmembrane region" description="Helical" evidence="1">
    <location>
        <begin position="67"/>
        <end position="88"/>
    </location>
</feature>
<proteinExistence type="predicted"/>
<evidence type="ECO:0000313" key="3">
    <source>
        <dbReference type="Proteomes" id="UP000706333"/>
    </source>
</evidence>
<feature type="transmembrane region" description="Helical" evidence="1">
    <location>
        <begin position="42"/>
        <end position="61"/>
    </location>
</feature>
<reference evidence="2" key="2">
    <citation type="journal article" date="2020" name="Microorganisms">
        <title>Osmotic Adaptation and Compatible Solute Biosynthesis of Phototrophic Bacteria as Revealed from Genome Analyses.</title>
        <authorList>
            <person name="Imhoff J.F."/>
            <person name="Rahn T."/>
            <person name="Kunzel S."/>
            <person name="Keller A."/>
            <person name="Neulinger S.C."/>
        </authorList>
    </citation>
    <scope>NUCLEOTIDE SEQUENCE</scope>
    <source>
        <strain evidence="2">LMG 28126</strain>
    </source>
</reference>
<sequence>MGKRQRRRLDRQLAALSSRSPGLRGLLGAIQGRPGVVIRMPIGLLLIAGGFLAILPVFGLWMIPLGLLLLAIDLPLLRPFVSAAIIRVRRRWTLWRRNGRDRR</sequence>
<organism evidence="2 3">
    <name type="scientific">Rhodobaculum claviforme</name>
    <dbReference type="NCBI Taxonomy" id="1549854"/>
    <lineage>
        <taxon>Bacteria</taxon>
        <taxon>Pseudomonadati</taxon>
        <taxon>Pseudomonadota</taxon>
        <taxon>Alphaproteobacteria</taxon>
        <taxon>Rhodobacterales</taxon>
        <taxon>Paracoccaceae</taxon>
        <taxon>Rhodobaculum</taxon>
    </lineage>
</organism>